<dbReference type="SMART" id="SM00481">
    <property type="entry name" value="POLIIIAc"/>
    <property type="match status" value="1"/>
</dbReference>
<keyword evidence="4" id="KW-0028">Amino-acid biosynthesis</keyword>
<evidence type="ECO:0000256" key="3">
    <source>
        <dbReference type="ARBA" id="ARBA00013085"/>
    </source>
</evidence>
<dbReference type="Proteomes" id="UP000281431">
    <property type="component" value="Unassembled WGS sequence"/>
</dbReference>
<evidence type="ECO:0000259" key="8">
    <source>
        <dbReference type="SMART" id="SM00481"/>
    </source>
</evidence>
<evidence type="ECO:0000256" key="1">
    <source>
        <dbReference type="ARBA" id="ARBA00004970"/>
    </source>
</evidence>
<keyword evidence="6" id="KW-0368">Histidine biosynthesis</keyword>
<dbReference type="InterPro" id="IPR010140">
    <property type="entry name" value="Histidinol_P_phosphatase_HisJ"/>
</dbReference>
<dbReference type="EC" id="3.1.3.15" evidence="3"/>
<comment type="caution">
    <text evidence="9">The sequence shown here is derived from an EMBL/GenBank/DDBJ whole genome shotgun (WGS) entry which is preliminary data.</text>
</comment>
<dbReference type="OrthoDB" id="9968at2157"/>
<reference evidence="9 10" key="1">
    <citation type="submission" date="2018-10" db="EMBL/GenBank/DDBJ databases">
        <title>Natrarchaeobius chitinivorans gen. nov., sp. nov., and Natrarchaeobius haloalkaliphilus sp. nov., alkaliphilic, chitin-utilizing haloarchaea from hypersaline alkaline lakes.</title>
        <authorList>
            <person name="Sorokin D.Y."/>
            <person name="Elcheninov A.G."/>
            <person name="Kostrikina N.A."/>
            <person name="Bale N.J."/>
            <person name="Sinninghe Damste J.S."/>
            <person name="Khijniak T.V."/>
            <person name="Kublanov I.V."/>
            <person name="Toshchakov S.V."/>
        </authorList>
    </citation>
    <scope>NUCLEOTIDE SEQUENCE [LARGE SCALE GENOMIC DNA]</scope>
    <source>
        <strain evidence="9 10">AArcht7</strain>
    </source>
</reference>
<dbReference type="EMBL" id="REFZ01000002">
    <property type="protein sequence ID" value="RQH02668.1"/>
    <property type="molecule type" value="Genomic_DNA"/>
</dbReference>
<accession>A0A3N6MHN5</accession>
<dbReference type="GO" id="GO:0000105">
    <property type="term" value="P:L-histidine biosynthetic process"/>
    <property type="evidence" value="ECO:0007669"/>
    <property type="project" value="UniProtKB-UniPathway"/>
</dbReference>
<comment type="pathway">
    <text evidence="1">Amino-acid biosynthesis; L-histidine biosynthesis; L-histidine from 5-phospho-alpha-D-ribose 1-diphosphate: step 8/9.</text>
</comment>
<comment type="similarity">
    <text evidence="2">Belongs to the PHP hydrolase family. HisK subfamily.</text>
</comment>
<dbReference type="SUPFAM" id="SSF89550">
    <property type="entry name" value="PHP domain-like"/>
    <property type="match status" value="1"/>
</dbReference>
<evidence type="ECO:0000256" key="6">
    <source>
        <dbReference type="ARBA" id="ARBA00023102"/>
    </source>
</evidence>
<comment type="catalytic activity">
    <reaction evidence="7">
        <text>L-histidinol phosphate + H2O = L-histidinol + phosphate</text>
        <dbReference type="Rhea" id="RHEA:14465"/>
        <dbReference type="ChEBI" id="CHEBI:15377"/>
        <dbReference type="ChEBI" id="CHEBI:43474"/>
        <dbReference type="ChEBI" id="CHEBI:57699"/>
        <dbReference type="ChEBI" id="CHEBI:57980"/>
        <dbReference type="EC" id="3.1.3.15"/>
    </reaction>
</comment>
<evidence type="ECO:0000313" key="10">
    <source>
        <dbReference type="Proteomes" id="UP000281431"/>
    </source>
</evidence>
<dbReference type="PANTHER" id="PTHR21039">
    <property type="entry name" value="HISTIDINOL PHOSPHATASE-RELATED"/>
    <property type="match status" value="1"/>
</dbReference>
<dbReference type="InterPro" id="IPR003141">
    <property type="entry name" value="Pol/His_phosphatase_N"/>
</dbReference>
<evidence type="ECO:0000256" key="7">
    <source>
        <dbReference type="ARBA" id="ARBA00049158"/>
    </source>
</evidence>
<sequence>MISLDLHVHTTHSDGSDIREMVAAADEAGLDAIGLADHCILHEDDFRRCDRTNFDETYLERRREIDRLQSTFDVTILDGVEMNYDPDYHDEIRSFLERAGFDYTIGSVHYADEYHIAKTGWFASVGEADRAAAVDHYVDWQLQLIESELFDIVGHLDLCERSSELRGRITDDQYDAFVEALGRSRSVPEINAGRVFDDYGAVHPNPKVLDRFLDAGIRFVLGTDAHTPAELRDRVEYLTGFEADQGLDSLAYEDGIAVTEALEAY</sequence>
<keyword evidence="5" id="KW-0378">Hydrolase</keyword>
<dbReference type="UniPathway" id="UPA00031">
    <property type="reaction ID" value="UER00013"/>
</dbReference>
<dbReference type="InterPro" id="IPR016195">
    <property type="entry name" value="Pol/histidinol_Pase-like"/>
</dbReference>
<name>A0A3N6MHN5_NATCH</name>
<evidence type="ECO:0000256" key="5">
    <source>
        <dbReference type="ARBA" id="ARBA00022801"/>
    </source>
</evidence>
<evidence type="ECO:0000256" key="2">
    <source>
        <dbReference type="ARBA" id="ARBA00009152"/>
    </source>
</evidence>
<feature type="domain" description="Polymerase/histidinol phosphatase N-terminal" evidence="8">
    <location>
        <begin position="4"/>
        <end position="86"/>
    </location>
</feature>
<dbReference type="AlphaFoldDB" id="A0A3N6MHN5"/>
<organism evidence="9 10">
    <name type="scientific">Natrarchaeobius chitinivorans</name>
    <dbReference type="NCBI Taxonomy" id="1679083"/>
    <lineage>
        <taxon>Archaea</taxon>
        <taxon>Methanobacteriati</taxon>
        <taxon>Methanobacteriota</taxon>
        <taxon>Stenosarchaea group</taxon>
        <taxon>Halobacteria</taxon>
        <taxon>Halobacteriales</taxon>
        <taxon>Natrialbaceae</taxon>
        <taxon>Natrarchaeobius</taxon>
    </lineage>
</organism>
<dbReference type="InterPro" id="IPR004013">
    <property type="entry name" value="PHP_dom"/>
</dbReference>
<dbReference type="Gene3D" id="3.20.20.140">
    <property type="entry name" value="Metal-dependent hydrolases"/>
    <property type="match status" value="1"/>
</dbReference>
<dbReference type="GO" id="GO:0004401">
    <property type="term" value="F:histidinol-phosphatase activity"/>
    <property type="evidence" value="ECO:0007669"/>
    <property type="project" value="UniProtKB-EC"/>
</dbReference>
<evidence type="ECO:0000313" key="9">
    <source>
        <dbReference type="EMBL" id="RQH02668.1"/>
    </source>
</evidence>
<proteinExistence type="inferred from homology"/>
<dbReference type="GO" id="GO:0005737">
    <property type="term" value="C:cytoplasm"/>
    <property type="evidence" value="ECO:0007669"/>
    <property type="project" value="TreeGrafter"/>
</dbReference>
<dbReference type="Pfam" id="PF02811">
    <property type="entry name" value="PHP"/>
    <property type="match status" value="1"/>
</dbReference>
<dbReference type="PANTHER" id="PTHR21039:SF0">
    <property type="entry name" value="HISTIDINOL-PHOSPHATASE"/>
    <property type="match status" value="1"/>
</dbReference>
<keyword evidence="10" id="KW-1185">Reference proteome</keyword>
<gene>
    <name evidence="9" type="ORF">EA472_05055</name>
</gene>
<evidence type="ECO:0000256" key="4">
    <source>
        <dbReference type="ARBA" id="ARBA00022605"/>
    </source>
</evidence>
<protein>
    <recommendedName>
        <fullName evidence="3">histidinol-phosphatase</fullName>
        <ecNumber evidence="3">3.1.3.15</ecNumber>
    </recommendedName>
</protein>